<proteinExistence type="predicted"/>
<evidence type="ECO:0000313" key="3">
    <source>
        <dbReference type="Proteomes" id="UP000275348"/>
    </source>
</evidence>
<dbReference type="OrthoDB" id="1522859at2"/>
<gene>
    <name evidence="2" type="ORF">EAH69_02650</name>
</gene>
<feature type="signal peptide" evidence="1">
    <location>
        <begin position="1"/>
        <end position="18"/>
    </location>
</feature>
<dbReference type="EMBL" id="RDOJ01000003">
    <property type="protein sequence ID" value="RLZ11838.1"/>
    <property type="molecule type" value="Genomic_DNA"/>
</dbReference>
<dbReference type="AlphaFoldDB" id="A0A3L9MG12"/>
<evidence type="ECO:0000256" key="1">
    <source>
        <dbReference type="SAM" id="SignalP"/>
    </source>
</evidence>
<sequence>MKNFLPLLILLCSLNINAQENFKFPTYPGCQKQKTNDELKKCFYERLSDEIRSEFYEQDHFWIENNNINQTTLVFTVTKNGDLANFSYTKDSNPEAAKFFLKHIYRVKKHYESRGKKFIPAKNDGKPIDFQIHYQFRYHQSK</sequence>
<reference evidence="2 3" key="1">
    <citation type="submission" date="2018-10" db="EMBL/GenBank/DDBJ databases">
        <authorList>
            <person name="Chen X."/>
        </authorList>
    </citation>
    <scope>NUCLEOTIDE SEQUENCE [LARGE SCALE GENOMIC DNA]</scope>
    <source>
        <strain evidence="2 3">YIM 102668</strain>
    </source>
</reference>
<evidence type="ECO:0008006" key="4">
    <source>
        <dbReference type="Google" id="ProtNLM"/>
    </source>
</evidence>
<comment type="caution">
    <text evidence="2">The sequence shown here is derived from an EMBL/GenBank/DDBJ whole genome shotgun (WGS) entry which is preliminary data.</text>
</comment>
<evidence type="ECO:0000313" key="2">
    <source>
        <dbReference type="EMBL" id="RLZ11838.1"/>
    </source>
</evidence>
<accession>A0A3L9MG12</accession>
<organism evidence="2 3">
    <name type="scientific">Faecalibacter macacae</name>
    <dbReference type="NCBI Taxonomy" id="1859289"/>
    <lineage>
        <taxon>Bacteria</taxon>
        <taxon>Pseudomonadati</taxon>
        <taxon>Bacteroidota</taxon>
        <taxon>Flavobacteriia</taxon>
        <taxon>Flavobacteriales</taxon>
        <taxon>Weeksellaceae</taxon>
        <taxon>Faecalibacter</taxon>
    </lineage>
</organism>
<dbReference type="RefSeq" id="WP_121933648.1">
    <property type="nucleotide sequence ID" value="NZ_RDOJ01000003.1"/>
</dbReference>
<keyword evidence="1" id="KW-0732">Signal</keyword>
<protein>
    <recommendedName>
        <fullName evidence="4">TonB C-terminal domain-containing protein</fullName>
    </recommendedName>
</protein>
<keyword evidence="3" id="KW-1185">Reference proteome</keyword>
<feature type="chain" id="PRO_5018163427" description="TonB C-terminal domain-containing protein" evidence="1">
    <location>
        <begin position="19"/>
        <end position="142"/>
    </location>
</feature>
<dbReference type="Proteomes" id="UP000275348">
    <property type="component" value="Unassembled WGS sequence"/>
</dbReference>
<name>A0A3L9MG12_9FLAO</name>